<proteinExistence type="predicted"/>
<feature type="transmembrane region" description="Helical" evidence="1">
    <location>
        <begin position="33"/>
        <end position="50"/>
    </location>
</feature>
<gene>
    <name evidence="2" type="ORF">SAMN05444955_101272</name>
</gene>
<dbReference type="Proteomes" id="UP000199695">
    <property type="component" value="Unassembled WGS sequence"/>
</dbReference>
<dbReference type="EMBL" id="FOCQ01000001">
    <property type="protein sequence ID" value="SEM72449.1"/>
    <property type="molecule type" value="Genomic_DNA"/>
</dbReference>
<reference evidence="2 3" key="1">
    <citation type="submission" date="2016-10" db="EMBL/GenBank/DDBJ databases">
        <authorList>
            <person name="de Groot N.N."/>
        </authorList>
    </citation>
    <scope>NUCLEOTIDE SEQUENCE [LARGE SCALE GENOMIC DNA]</scope>
    <source>
        <strain evidence="2 3">DSM 46701</strain>
    </source>
</reference>
<keyword evidence="3" id="KW-1185">Reference proteome</keyword>
<evidence type="ECO:0000313" key="2">
    <source>
        <dbReference type="EMBL" id="SEM72449.1"/>
    </source>
</evidence>
<evidence type="ECO:0000313" key="3">
    <source>
        <dbReference type="Proteomes" id="UP000199695"/>
    </source>
</evidence>
<name>A0A1H8ARK9_9BACL</name>
<accession>A0A1H8ARK9</accession>
<feature type="transmembrane region" description="Helical" evidence="1">
    <location>
        <begin position="98"/>
        <end position="117"/>
    </location>
</feature>
<dbReference type="AlphaFoldDB" id="A0A1H8ARK9"/>
<evidence type="ECO:0000256" key="1">
    <source>
        <dbReference type="SAM" id="Phobius"/>
    </source>
</evidence>
<protein>
    <submittedName>
        <fullName evidence="2">Uncharacterized protein</fullName>
    </submittedName>
</protein>
<keyword evidence="1" id="KW-0812">Transmembrane</keyword>
<dbReference type="RefSeq" id="WP_089964559.1">
    <property type="nucleotide sequence ID" value="NZ_FOCQ01000001.1"/>
</dbReference>
<feature type="transmembrane region" description="Helical" evidence="1">
    <location>
        <begin position="70"/>
        <end position="86"/>
    </location>
</feature>
<keyword evidence="1" id="KW-1133">Transmembrane helix</keyword>
<organism evidence="2 3">
    <name type="scientific">Lihuaxuella thermophila</name>
    <dbReference type="NCBI Taxonomy" id="1173111"/>
    <lineage>
        <taxon>Bacteria</taxon>
        <taxon>Bacillati</taxon>
        <taxon>Bacillota</taxon>
        <taxon>Bacilli</taxon>
        <taxon>Bacillales</taxon>
        <taxon>Thermoactinomycetaceae</taxon>
        <taxon>Lihuaxuella</taxon>
    </lineage>
</organism>
<feature type="transmembrane region" description="Helical" evidence="1">
    <location>
        <begin position="7"/>
        <end position="27"/>
    </location>
</feature>
<sequence>MTLGARIILMITIGSFIFSTAGPKLGLSDLESLVVALITILLLIFLIPLFREAREEKYIIIGNRKISAPLLAFSIFGLMVLAVDVFDFLPEPLSSAGVFPWVFLIYWPLTLFFKVEYKEDEERKQNMKWRRTWRS</sequence>
<keyword evidence="1" id="KW-0472">Membrane</keyword>